<name>A0A0C9U092_SPHS4</name>
<accession>A0A0C9U092</accession>
<reference evidence="1 2" key="1">
    <citation type="submission" date="2014-06" db="EMBL/GenBank/DDBJ databases">
        <title>Evolutionary Origins and Diversification of the Mycorrhizal Mutualists.</title>
        <authorList>
            <consortium name="DOE Joint Genome Institute"/>
            <consortium name="Mycorrhizal Genomics Consortium"/>
            <person name="Kohler A."/>
            <person name="Kuo A."/>
            <person name="Nagy L.G."/>
            <person name="Floudas D."/>
            <person name="Copeland A."/>
            <person name="Barry K.W."/>
            <person name="Cichocki N."/>
            <person name="Veneault-Fourrey C."/>
            <person name="LaButti K."/>
            <person name="Lindquist E.A."/>
            <person name="Lipzen A."/>
            <person name="Lundell T."/>
            <person name="Morin E."/>
            <person name="Murat C."/>
            <person name="Riley R."/>
            <person name="Ohm R."/>
            <person name="Sun H."/>
            <person name="Tunlid A."/>
            <person name="Henrissat B."/>
            <person name="Grigoriev I.V."/>
            <person name="Hibbett D.S."/>
            <person name="Martin F."/>
        </authorList>
    </citation>
    <scope>NUCLEOTIDE SEQUENCE [LARGE SCALE GENOMIC DNA]</scope>
    <source>
        <strain evidence="1 2">SS14</strain>
    </source>
</reference>
<sequence>MSFRYISSTHTATAIQAPTCITCHTVKAVPLLPLHFLYQVPSAVENSLIQTRTILVNFDASSSRLL</sequence>
<protein>
    <submittedName>
        <fullName evidence="1">Uncharacterized protein</fullName>
    </submittedName>
</protein>
<evidence type="ECO:0000313" key="1">
    <source>
        <dbReference type="EMBL" id="KIJ36168.1"/>
    </source>
</evidence>
<dbReference type="AlphaFoldDB" id="A0A0C9U092"/>
<evidence type="ECO:0000313" key="2">
    <source>
        <dbReference type="Proteomes" id="UP000054279"/>
    </source>
</evidence>
<keyword evidence="2" id="KW-1185">Reference proteome</keyword>
<organism evidence="1 2">
    <name type="scientific">Sphaerobolus stellatus (strain SS14)</name>
    <dbReference type="NCBI Taxonomy" id="990650"/>
    <lineage>
        <taxon>Eukaryota</taxon>
        <taxon>Fungi</taxon>
        <taxon>Dikarya</taxon>
        <taxon>Basidiomycota</taxon>
        <taxon>Agaricomycotina</taxon>
        <taxon>Agaricomycetes</taxon>
        <taxon>Phallomycetidae</taxon>
        <taxon>Geastrales</taxon>
        <taxon>Sphaerobolaceae</taxon>
        <taxon>Sphaerobolus</taxon>
    </lineage>
</organism>
<dbReference type="EMBL" id="KN837181">
    <property type="protein sequence ID" value="KIJ36168.1"/>
    <property type="molecule type" value="Genomic_DNA"/>
</dbReference>
<dbReference type="HOGENOM" id="CLU_2832828_0_0_1"/>
<proteinExistence type="predicted"/>
<gene>
    <name evidence="1" type="ORF">M422DRAFT_34408</name>
</gene>
<dbReference type="Proteomes" id="UP000054279">
    <property type="component" value="Unassembled WGS sequence"/>
</dbReference>